<gene>
    <name evidence="1" type="ORF">GXP70_16325</name>
</gene>
<evidence type="ECO:0000313" key="2">
    <source>
        <dbReference type="Proteomes" id="UP000476064"/>
    </source>
</evidence>
<dbReference type="AlphaFoldDB" id="A0A6C0FW67"/>
<dbReference type="KEGG" id="plyc:GXP70_16325"/>
<reference evidence="1 2" key="1">
    <citation type="submission" date="2020-01" db="EMBL/GenBank/DDBJ databases">
        <title>Paenibacillus sp. nov., isolated from tomato rhizosphere.</title>
        <authorList>
            <person name="Weon H.-Y."/>
            <person name="Lee S.A."/>
        </authorList>
    </citation>
    <scope>NUCLEOTIDE SEQUENCE [LARGE SCALE GENOMIC DNA]</scope>
    <source>
        <strain evidence="1 2">12200R-189</strain>
    </source>
</reference>
<sequence>MTDIAQGVTIENLGMLDLSGKSTTELTGIGLIQNVGLILVPQSLSDALMRIPQRNVGMTVTLPAPSGPNAQVKVFSGQFTLSGEVFANDNGSPDDVLVLAGQIIISSPIVKVGFGTIILAGQLLAPKKSEALLASSFSRVTGQIIYYKTDAPRVFIGEETFSRAFFELIDSPMSMVLIGSCHIEADVDAALLKQKVKELSLIGDLHAPKALVPLLQLLAETKLGEITVTDPDIAPGA</sequence>
<dbReference type="Proteomes" id="UP000476064">
    <property type="component" value="Chromosome"/>
</dbReference>
<protein>
    <submittedName>
        <fullName evidence="1">Uncharacterized protein</fullName>
    </submittedName>
</protein>
<evidence type="ECO:0000313" key="1">
    <source>
        <dbReference type="EMBL" id="QHT61368.1"/>
    </source>
</evidence>
<dbReference type="RefSeq" id="WP_162357807.1">
    <property type="nucleotide sequence ID" value="NZ_CP048209.1"/>
</dbReference>
<keyword evidence="2" id="KW-1185">Reference proteome</keyword>
<dbReference type="EMBL" id="CP048209">
    <property type="protein sequence ID" value="QHT61368.1"/>
    <property type="molecule type" value="Genomic_DNA"/>
</dbReference>
<name>A0A6C0FW67_9BACL</name>
<organism evidence="1 2">
    <name type="scientific">Paenibacillus lycopersici</name>
    <dbReference type="NCBI Taxonomy" id="2704462"/>
    <lineage>
        <taxon>Bacteria</taxon>
        <taxon>Bacillati</taxon>
        <taxon>Bacillota</taxon>
        <taxon>Bacilli</taxon>
        <taxon>Bacillales</taxon>
        <taxon>Paenibacillaceae</taxon>
        <taxon>Paenibacillus</taxon>
    </lineage>
</organism>
<proteinExistence type="predicted"/>
<accession>A0A6C0FW67</accession>